<feature type="non-terminal residue" evidence="14">
    <location>
        <position position="1"/>
    </location>
</feature>
<evidence type="ECO:0000313" key="14">
    <source>
        <dbReference type="EMBL" id="CAG8781336.1"/>
    </source>
</evidence>
<dbReference type="GO" id="GO:0000724">
    <property type="term" value="P:double-strand break repair via homologous recombination"/>
    <property type="evidence" value="ECO:0007669"/>
    <property type="project" value="TreeGrafter"/>
</dbReference>
<keyword evidence="15" id="KW-1185">Reference proteome</keyword>
<comment type="similarity">
    <text evidence="2 11">Belongs to the helicase family. RecQ subfamily.</text>
</comment>
<dbReference type="GO" id="GO:0005634">
    <property type="term" value="C:nucleus"/>
    <property type="evidence" value="ECO:0007669"/>
    <property type="project" value="UniProtKB-SubCell"/>
</dbReference>
<keyword evidence="4 11" id="KW-0378">Hydrolase</keyword>
<keyword evidence="6 11" id="KW-0067">ATP-binding</keyword>
<keyword evidence="9 11" id="KW-0539">Nucleus</keyword>
<evidence type="ECO:0000256" key="10">
    <source>
        <dbReference type="ARBA" id="ARBA00034617"/>
    </source>
</evidence>
<dbReference type="InterPro" id="IPR001650">
    <property type="entry name" value="Helicase_C-like"/>
</dbReference>
<comment type="subcellular location">
    <subcellularLocation>
        <location evidence="1 11">Nucleus</location>
    </subcellularLocation>
</comment>
<dbReference type="InterPro" id="IPR004589">
    <property type="entry name" value="DNA_helicase_ATP-dep_RecQ"/>
</dbReference>
<keyword evidence="7" id="KW-0238">DNA-binding</keyword>
<dbReference type="Pfam" id="PF00270">
    <property type="entry name" value="DEAD"/>
    <property type="match status" value="1"/>
</dbReference>
<gene>
    <name evidence="14" type="ORF">AMORRO_LOCUS17340</name>
</gene>
<evidence type="ECO:0000256" key="5">
    <source>
        <dbReference type="ARBA" id="ARBA00022806"/>
    </source>
</evidence>
<feature type="domain" description="Helicase C-terminal" evidence="13">
    <location>
        <begin position="92"/>
        <end position="238"/>
    </location>
</feature>
<evidence type="ECO:0000313" key="15">
    <source>
        <dbReference type="Proteomes" id="UP000789342"/>
    </source>
</evidence>
<comment type="caution">
    <text evidence="14">The sequence shown here is derived from an EMBL/GenBank/DDBJ whole genome shotgun (WGS) entry which is preliminary data.</text>
</comment>
<dbReference type="Pfam" id="PF00271">
    <property type="entry name" value="Helicase_C"/>
    <property type="match status" value="1"/>
</dbReference>
<dbReference type="EMBL" id="CAJVPV010052996">
    <property type="protein sequence ID" value="CAG8781336.1"/>
    <property type="molecule type" value="Genomic_DNA"/>
</dbReference>
<dbReference type="InterPro" id="IPR032284">
    <property type="entry name" value="RecQ_Zn-bd"/>
</dbReference>
<dbReference type="Proteomes" id="UP000789342">
    <property type="component" value="Unassembled WGS sequence"/>
</dbReference>
<dbReference type="InterPro" id="IPR027417">
    <property type="entry name" value="P-loop_NTPase"/>
</dbReference>
<evidence type="ECO:0000259" key="12">
    <source>
        <dbReference type="PROSITE" id="PS51192"/>
    </source>
</evidence>
<comment type="catalytic activity">
    <reaction evidence="10 11">
        <text>Couples ATP hydrolysis with the unwinding of duplex DNA by translocating in the 3'-5' direction.</text>
        <dbReference type="EC" id="5.6.2.4"/>
    </reaction>
</comment>
<evidence type="ECO:0000256" key="9">
    <source>
        <dbReference type="ARBA" id="ARBA00023242"/>
    </source>
</evidence>
<evidence type="ECO:0000256" key="7">
    <source>
        <dbReference type="ARBA" id="ARBA00023125"/>
    </source>
</evidence>
<dbReference type="SUPFAM" id="SSF52540">
    <property type="entry name" value="P-loop containing nucleoside triphosphate hydrolases"/>
    <property type="match status" value="2"/>
</dbReference>
<dbReference type="PROSITE" id="PS51194">
    <property type="entry name" value="HELICASE_CTER"/>
    <property type="match status" value="1"/>
</dbReference>
<dbReference type="PANTHER" id="PTHR13710:SF153">
    <property type="entry name" value="RECQ-LIKE DNA HELICASE BLM"/>
    <property type="match status" value="1"/>
</dbReference>
<proteinExistence type="inferred from homology"/>
<dbReference type="InterPro" id="IPR011545">
    <property type="entry name" value="DEAD/DEAH_box_helicase_dom"/>
</dbReference>
<dbReference type="GO" id="GO:0016787">
    <property type="term" value="F:hydrolase activity"/>
    <property type="evidence" value="ECO:0007669"/>
    <property type="project" value="UniProtKB-KW"/>
</dbReference>
<dbReference type="InterPro" id="IPR002464">
    <property type="entry name" value="DNA/RNA_helicase_DEAH_CS"/>
</dbReference>
<evidence type="ECO:0000256" key="11">
    <source>
        <dbReference type="RuleBase" id="RU364117"/>
    </source>
</evidence>
<dbReference type="Gene3D" id="3.40.50.300">
    <property type="entry name" value="P-loop containing nucleotide triphosphate hydrolases"/>
    <property type="match status" value="2"/>
</dbReference>
<organism evidence="14 15">
    <name type="scientific">Acaulospora morrowiae</name>
    <dbReference type="NCBI Taxonomy" id="94023"/>
    <lineage>
        <taxon>Eukaryota</taxon>
        <taxon>Fungi</taxon>
        <taxon>Fungi incertae sedis</taxon>
        <taxon>Mucoromycota</taxon>
        <taxon>Glomeromycotina</taxon>
        <taxon>Glomeromycetes</taxon>
        <taxon>Diversisporales</taxon>
        <taxon>Acaulosporaceae</taxon>
        <taxon>Acaulospora</taxon>
    </lineage>
</organism>
<dbReference type="SMART" id="SM00490">
    <property type="entry name" value="HELICc"/>
    <property type="match status" value="1"/>
</dbReference>
<dbReference type="GO" id="GO:0009378">
    <property type="term" value="F:four-way junction helicase activity"/>
    <property type="evidence" value="ECO:0007669"/>
    <property type="project" value="TreeGrafter"/>
</dbReference>
<dbReference type="Pfam" id="PF16124">
    <property type="entry name" value="RecQ_Zn_bind"/>
    <property type="match status" value="1"/>
</dbReference>
<dbReference type="GO" id="GO:0005524">
    <property type="term" value="F:ATP binding"/>
    <property type="evidence" value="ECO:0007669"/>
    <property type="project" value="UniProtKB-KW"/>
</dbReference>
<protein>
    <recommendedName>
        <fullName evidence="11">ATP-dependent DNA helicase</fullName>
        <ecNumber evidence="11">5.6.2.4</ecNumber>
    </recommendedName>
</protein>
<evidence type="ECO:0000256" key="8">
    <source>
        <dbReference type="ARBA" id="ARBA00023235"/>
    </source>
</evidence>
<dbReference type="GO" id="GO:0003677">
    <property type="term" value="F:DNA binding"/>
    <property type="evidence" value="ECO:0007669"/>
    <property type="project" value="UniProtKB-KW"/>
</dbReference>
<keyword evidence="3 11" id="KW-0547">Nucleotide-binding</keyword>
<dbReference type="GO" id="GO:0043138">
    <property type="term" value="F:3'-5' DNA helicase activity"/>
    <property type="evidence" value="ECO:0007669"/>
    <property type="project" value="UniProtKB-EC"/>
</dbReference>
<feature type="domain" description="Helicase ATP-binding" evidence="12">
    <location>
        <begin position="1"/>
        <end position="66"/>
    </location>
</feature>
<accession>A0A9N9JGJ9</accession>
<evidence type="ECO:0000256" key="2">
    <source>
        <dbReference type="ARBA" id="ARBA00005446"/>
    </source>
</evidence>
<keyword evidence="8" id="KW-0413">Isomerase</keyword>
<dbReference type="PROSITE" id="PS00690">
    <property type="entry name" value="DEAH_ATP_HELICASE"/>
    <property type="match status" value="1"/>
</dbReference>
<dbReference type="AlphaFoldDB" id="A0A9N9JGJ9"/>
<evidence type="ECO:0000256" key="6">
    <source>
        <dbReference type="ARBA" id="ARBA00022840"/>
    </source>
</evidence>
<evidence type="ECO:0000256" key="3">
    <source>
        <dbReference type="ARBA" id="ARBA00022741"/>
    </source>
</evidence>
<sequence length="274" mass="31772">RKCLGRFVIDEAHCVSQWGHDFRPDYKELGKIKKDYPGVPVMALTATATTRVKADVRNSLSIPNCKVFSTGFNRKNLKYEVRKKNVNNVEQQIYQFIQETNNREKTGIIYCISKASCEDVARELVRVGLKAAYYHAGMDKRDRQRIQEDWHSNKIHIIVATTAFGMGIDKPDVRYVIHHSLPQSLEGYYQETGRAGRDGIDSICVLFYSYTDKFSIEKLIDGGEGNTEQKKQQRENLKEMIRYCENIVDCRRELVLRYFGENFRNSECQRGCDN</sequence>
<feature type="non-terminal residue" evidence="14">
    <location>
        <position position="274"/>
    </location>
</feature>
<evidence type="ECO:0000259" key="13">
    <source>
        <dbReference type="PROSITE" id="PS51194"/>
    </source>
</evidence>
<dbReference type="NCBIfam" id="TIGR00614">
    <property type="entry name" value="recQ_fam"/>
    <property type="match status" value="1"/>
</dbReference>
<keyword evidence="5 11" id="KW-0347">Helicase</keyword>
<comment type="catalytic activity">
    <reaction evidence="11">
        <text>ATP + H2O = ADP + phosphate + H(+)</text>
        <dbReference type="Rhea" id="RHEA:13065"/>
        <dbReference type="ChEBI" id="CHEBI:15377"/>
        <dbReference type="ChEBI" id="CHEBI:15378"/>
        <dbReference type="ChEBI" id="CHEBI:30616"/>
        <dbReference type="ChEBI" id="CHEBI:43474"/>
        <dbReference type="ChEBI" id="CHEBI:456216"/>
    </reaction>
</comment>
<evidence type="ECO:0000256" key="1">
    <source>
        <dbReference type="ARBA" id="ARBA00004123"/>
    </source>
</evidence>
<dbReference type="OrthoDB" id="10261556at2759"/>
<evidence type="ECO:0000256" key="4">
    <source>
        <dbReference type="ARBA" id="ARBA00022801"/>
    </source>
</evidence>
<dbReference type="PANTHER" id="PTHR13710">
    <property type="entry name" value="DNA HELICASE RECQ FAMILY MEMBER"/>
    <property type="match status" value="1"/>
</dbReference>
<dbReference type="GO" id="GO:0005694">
    <property type="term" value="C:chromosome"/>
    <property type="evidence" value="ECO:0007669"/>
    <property type="project" value="TreeGrafter"/>
</dbReference>
<dbReference type="CDD" id="cd18794">
    <property type="entry name" value="SF2_C_RecQ"/>
    <property type="match status" value="1"/>
</dbReference>
<dbReference type="PROSITE" id="PS51192">
    <property type="entry name" value="HELICASE_ATP_BIND_1"/>
    <property type="match status" value="1"/>
</dbReference>
<reference evidence="14" key="1">
    <citation type="submission" date="2021-06" db="EMBL/GenBank/DDBJ databases">
        <authorList>
            <person name="Kallberg Y."/>
            <person name="Tangrot J."/>
            <person name="Rosling A."/>
        </authorList>
    </citation>
    <scope>NUCLEOTIDE SEQUENCE</scope>
    <source>
        <strain evidence="14">CL551</strain>
    </source>
</reference>
<dbReference type="InterPro" id="IPR014001">
    <property type="entry name" value="Helicase_ATP-bd"/>
</dbReference>
<dbReference type="EC" id="5.6.2.4" evidence="11"/>
<name>A0A9N9JGJ9_9GLOM</name>
<dbReference type="FunFam" id="3.40.50.300:FF:001975">
    <property type="entry name" value="ATP-dependent DNA helicase"/>
    <property type="match status" value="1"/>
</dbReference>
<dbReference type="GO" id="GO:0005737">
    <property type="term" value="C:cytoplasm"/>
    <property type="evidence" value="ECO:0007669"/>
    <property type="project" value="TreeGrafter"/>
</dbReference>